<organism evidence="1">
    <name type="scientific">uncultured Craurococcus sp</name>
    <dbReference type="NCBI Taxonomy" id="1135998"/>
    <lineage>
        <taxon>Bacteria</taxon>
        <taxon>Pseudomonadati</taxon>
        <taxon>Pseudomonadota</taxon>
        <taxon>Alphaproteobacteria</taxon>
        <taxon>Acetobacterales</taxon>
        <taxon>Acetobacteraceae</taxon>
        <taxon>Craurococcus</taxon>
        <taxon>environmental samples</taxon>
    </lineage>
</organism>
<dbReference type="Gene3D" id="1.10.10.2830">
    <property type="match status" value="1"/>
</dbReference>
<evidence type="ECO:0000313" key="1">
    <source>
        <dbReference type="EMBL" id="CAA9225694.1"/>
    </source>
</evidence>
<sequence>MSEAASITVRVPLAIRRRPGRKTVVTPVRDSADAALPTRADPVLVKALARAFRYQRLLEKGRYASISEMAAAERIDRGYLGRVLQLTLLAPDIVEAILDGRPLTDRGLPALMESFPLEWDAQCSALSDSA</sequence>
<protein>
    <submittedName>
        <fullName evidence="1">Phage protein</fullName>
    </submittedName>
</protein>
<dbReference type="SUPFAM" id="SSF109709">
    <property type="entry name" value="KorB DNA-binding domain-like"/>
    <property type="match status" value="1"/>
</dbReference>
<accession>A0A6J4HL64</accession>
<dbReference type="AlphaFoldDB" id="A0A6J4HL64"/>
<dbReference type="EMBL" id="CADCTD010000021">
    <property type="protein sequence ID" value="CAA9225694.1"/>
    <property type="molecule type" value="Genomic_DNA"/>
</dbReference>
<gene>
    <name evidence="1" type="ORF">AVDCRST_MAG27-594</name>
</gene>
<reference evidence="1" key="1">
    <citation type="submission" date="2020-02" db="EMBL/GenBank/DDBJ databases">
        <authorList>
            <person name="Meier V. D."/>
        </authorList>
    </citation>
    <scope>NUCLEOTIDE SEQUENCE</scope>
    <source>
        <strain evidence="1">AVDCRST_MAG27</strain>
    </source>
</reference>
<name>A0A6J4HL64_9PROT</name>
<proteinExistence type="predicted"/>